<dbReference type="GO" id="GO:0006094">
    <property type="term" value="P:gluconeogenesis"/>
    <property type="evidence" value="ECO:0007669"/>
    <property type="project" value="UniProtKB-UniRule"/>
</dbReference>
<dbReference type="InterPro" id="IPR015994">
    <property type="entry name" value="PEPCK_ATP_CS"/>
</dbReference>
<dbReference type="GO" id="GO:0005829">
    <property type="term" value="C:cytosol"/>
    <property type="evidence" value="ECO:0007669"/>
    <property type="project" value="TreeGrafter"/>
</dbReference>
<dbReference type="EMBL" id="RCZP01000016">
    <property type="protein sequence ID" value="TPG53491.1"/>
    <property type="molecule type" value="Genomic_DNA"/>
</dbReference>
<evidence type="ECO:0000256" key="10">
    <source>
        <dbReference type="HAMAP-Rule" id="MF_00453"/>
    </source>
</evidence>
<comment type="cofactor">
    <cofactor evidence="10">
        <name>Mn(2+)</name>
        <dbReference type="ChEBI" id="CHEBI:29035"/>
    </cofactor>
    <text evidence="10">Binds 1 Mn(2+) ion per subunit.</text>
</comment>
<dbReference type="GO" id="GO:0046872">
    <property type="term" value="F:metal ion binding"/>
    <property type="evidence" value="ECO:0007669"/>
    <property type="project" value="UniProtKB-KW"/>
</dbReference>
<dbReference type="PROSITE" id="PS00532">
    <property type="entry name" value="PEPCK_ATP"/>
    <property type="match status" value="1"/>
</dbReference>
<protein>
    <recommendedName>
        <fullName evidence="3 10">Phosphoenolpyruvate carboxykinase (ATP)</fullName>
        <shortName evidence="10">PCK</shortName>
        <shortName evidence="10">PEP carboxykinase</shortName>
        <shortName evidence="10">PEPCK</shortName>
        <ecNumber evidence="3 10">4.1.1.49</ecNumber>
    </recommendedName>
</protein>
<dbReference type="GO" id="GO:0016301">
    <property type="term" value="F:kinase activity"/>
    <property type="evidence" value="ECO:0007669"/>
    <property type="project" value="UniProtKB-KW"/>
</dbReference>
<dbReference type="RefSeq" id="WP_140884723.1">
    <property type="nucleotide sequence ID" value="NZ_RCZP01000016.1"/>
</dbReference>
<proteinExistence type="inferred from homology"/>
<dbReference type="OrthoDB" id="9806325at2"/>
<comment type="pathway">
    <text evidence="1 10">Carbohydrate biosynthesis; gluconeogenesis.</text>
</comment>
<dbReference type="PIRSF" id="PIRSF006294">
    <property type="entry name" value="PEP_crbxkin"/>
    <property type="match status" value="1"/>
</dbReference>
<comment type="catalytic activity">
    <reaction evidence="9 10">
        <text>oxaloacetate + ATP = phosphoenolpyruvate + ADP + CO2</text>
        <dbReference type="Rhea" id="RHEA:18617"/>
        <dbReference type="ChEBI" id="CHEBI:16452"/>
        <dbReference type="ChEBI" id="CHEBI:16526"/>
        <dbReference type="ChEBI" id="CHEBI:30616"/>
        <dbReference type="ChEBI" id="CHEBI:58702"/>
        <dbReference type="ChEBI" id="CHEBI:456216"/>
        <dbReference type="EC" id="4.1.1.49"/>
    </reaction>
</comment>
<keyword evidence="11" id="KW-0808">Transferase</keyword>
<reference evidence="11 12" key="1">
    <citation type="journal article" date="2019" name="Environ. Microbiol.">
        <title>Species interactions and distinct microbial communities in high Arctic permafrost affected cryosols are associated with the CH4 and CO2 gas fluxes.</title>
        <authorList>
            <person name="Altshuler I."/>
            <person name="Hamel J."/>
            <person name="Turney S."/>
            <person name="Magnuson E."/>
            <person name="Levesque R."/>
            <person name="Greer C."/>
            <person name="Whyte L.G."/>
        </authorList>
    </citation>
    <scope>NUCLEOTIDE SEQUENCE [LARGE SCALE GENOMIC DNA]</scope>
    <source>
        <strain evidence="11 12">S9.3B</strain>
    </source>
</reference>
<dbReference type="NCBIfam" id="NF006820">
    <property type="entry name" value="PRK09344.1-2"/>
    <property type="match status" value="1"/>
</dbReference>
<dbReference type="NCBIfam" id="TIGR00224">
    <property type="entry name" value="pckA"/>
    <property type="match status" value="1"/>
</dbReference>
<evidence type="ECO:0000256" key="3">
    <source>
        <dbReference type="ARBA" id="ARBA00012363"/>
    </source>
</evidence>
<dbReference type="NCBIfam" id="NF006821">
    <property type="entry name" value="PRK09344.1-3"/>
    <property type="match status" value="1"/>
</dbReference>
<dbReference type="InterPro" id="IPR001272">
    <property type="entry name" value="PEP_carboxykinase_ATP"/>
</dbReference>
<dbReference type="GO" id="GO:0004612">
    <property type="term" value="F:phosphoenolpyruvate carboxykinase (ATP) activity"/>
    <property type="evidence" value="ECO:0007669"/>
    <property type="project" value="UniProtKB-UniRule"/>
</dbReference>
<keyword evidence="5 10" id="KW-0547">Nucleotide-binding</keyword>
<feature type="binding site" evidence="10">
    <location>
        <position position="205"/>
    </location>
    <ligand>
        <name>ATP</name>
        <dbReference type="ChEBI" id="CHEBI:30616"/>
    </ligand>
</feature>
<keyword evidence="4 10" id="KW-0312">Gluconeogenesis</keyword>
<organism evidence="11 12">
    <name type="scientific">Muricoccus nepalensis</name>
    <dbReference type="NCBI Taxonomy" id="1854500"/>
    <lineage>
        <taxon>Bacteria</taxon>
        <taxon>Pseudomonadati</taxon>
        <taxon>Pseudomonadota</taxon>
        <taxon>Alphaproteobacteria</taxon>
        <taxon>Acetobacterales</taxon>
        <taxon>Roseomonadaceae</taxon>
        <taxon>Muricoccus</taxon>
    </lineage>
</organism>
<evidence type="ECO:0000313" key="12">
    <source>
        <dbReference type="Proteomes" id="UP000317078"/>
    </source>
</evidence>
<dbReference type="Proteomes" id="UP000317078">
    <property type="component" value="Unassembled WGS sequence"/>
</dbReference>
<keyword evidence="11" id="KW-0670">Pyruvate</keyword>
<name>A0A502FVM9_9PROT</name>
<evidence type="ECO:0000313" key="11">
    <source>
        <dbReference type="EMBL" id="TPG53491.1"/>
    </source>
</evidence>
<evidence type="ECO:0000256" key="4">
    <source>
        <dbReference type="ARBA" id="ARBA00022432"/>
    </source>
</evidence>
<sequence length="538" mass="57826">MTDSRNAAAASGALSGTGVAAPATVHANLTAPGLTTHALRRNEGRLSADGAFMAITGQHTGRSVQDKFVADDPEVTKEIWWGKVNQKLDPAKFEAFTTDVRGYLAAQPELFTQDLYAGADPAHRIKVRLVTPNAWHAMFARNMFIRPPVEELASFEPDYVILHAPEMEAKPEHGGRPNSTTLIALSFAKKIIAVAGTSYAGEIKKSIFTVMNWLLPAKGVLPMHCSANVGKAGDTALFFGLSGTGKTTLSSDPERALIGDDEHGWTKTGVFNFEGGCYAKVIKLSREAEPQIWDASHRFGAVLENVVGDERGVLDLEDGSLTENTRSCYPIEFIPNTQPGGMAGLPKNVVMLTADAFGVLPPISKLTPAQAMYHFMSGYTAKVAGTEKGLGKEPQATFSTCFGAPFLPRHPEVYGKMLAELIERDGAQVWLVNTGWTGGAYGTGKRMSIQHTRALLRAALDGSLAKVEFVQEPFFGLSIPKALPGVPAEVLNPRESWADKAAYDKTARDLQSRFEANFETFAGAVSEDVKKAAIKAAA</sequence>
<evidence type="ECO:0000256" key="8">
    <source>
        <dbReference type="ARBA" id="ARBA00023239"/>
    </source>
</evidence>
<comment type="similarity">
    <text evidence="2 10">Belongs to the phosphoenolpyruvate carboxykinase (ATP) family.</text>
</comment>
<dbReference type="Gene3D" id="2.170.8.10">
    <property type="entry name" value="Phosphoenolpyruvate Carboxykinase, domain 2"/>
    <property type="match status" value="1"/>
</dbReference>
<comment type="caution">
    <text evidence="11">The sequence shown here is derived from an EMBL/GenBank/DDBJ whole genome shotgun (WGS) entry which is preliminary data.</text>
</comment>
<evidence type="ECO:0000256" key="6">
    <source>
        <dbReference type="ARBA" id="ARBA00022793"/>
    </source>
</evidence>
<evidence type="ECO:0000256" key="1">
    <source>
        <dbReference type="ARBA" id="ARBA00004742"/>
    </source>
</evidence>
<feature type="binding site" evidence="10">
    <location>
        <position position="224"/>
    </location>
    <ligand>
        <name>ATP</name>
        <dbReference type="ChEBI" id="CHEBI:30616"/>
    </ligand>
</feature>
<dbReference type="Pfam" id="PF01293">
    <property type="entry name" value="PEPCK_ATP"/>
    <property type="match status" value="1"/>
</dbReference>
<evidence type="ECO:0000256" key="9">
    <source>
        <dbReference type="ARBA" id="ARBA00047371"/>
    </source>
</evidence>
<dbReference type="SUPFAM" id="SSF53795">
    <property type="entry name" value="PEP carboxykinase-like"/>
    <property type="match status" value="1"/>
</dbReference>
<feature type="binding site" evidence="10">
    <location>
        <position position="289"/>
    </location>
    <ligand>
        <name>ATP</name>
        <dbReference type="ChEBI" id="CHEBI:30616"/>
    </ligand>
</feature>
<feature type="binding site" evidence="10">
    <location>
        <position position="199"/>
    </location>
    <ligand>
        <name>substrate</name>
    </ligand>
</feature>
<dbReference type="PANTHER" id="PTHR30031">
    <property type="entry name" value="PHOSPHOENOLPYRUVATE CARBOXYKINASE ATP"/>
    <property type="match status" value="1"/>
</dbReference>
<comment type="function">
    <text evidence="10">Involved in the gluconeogenesis. Catalyzes the conversion of oxaloacetate (OAA) to phosphoenolpyruvate (PEP) through direct phosphoryl transfer between the nucleoside triphosphate and OAA.</text>
</comment>
<feature type="binding site" evidence="10">
    <location>
        <position position="205"/>
    </location>
    <ligand>
        <name>Mn(2+)</name>
        <dbReference type="ChEBI" id="CHEBI:29035"/>
    </ligand>
</feature>
<keyword evidence="11" id="KW-0418">Kinase</keyword>
<dbReference type="AlphaFoldDB" id="A0A502FVM9"/>
<evidence type="ECO:0000256" key="5">
    <source>
        <dbReference type="ARBA" id="ARBA00022741"/>
    </source>
</evidence>
<keyword evidence="8 10" id="KW-0456">Lyase</keyword>
<feature type="binding site" evidence="10">
    <location>
        <position position="205"/>
    </location>
    <ligand>
        <name>substrate</name>
    </ligand>
</feature>
<keyword evidence="10" id="KW-0963">Cytoplasm</keyword>
<comment type="caution">
    <text evidence="10">Lacks conserved residue(s) required for the propagation of feature annotation.</text>
</comment>
<feature type="binding site" evidence="10">
    <location>
        <begin position="240"/>
        <end position="248"/>
    </location>
    <ligand>
        <name>ATP</name>
        <dbReference type="ChEBI" id="CHEBI:30616"/>
    </ligand>
</feature>
<dbReference type="CDD" id="cd00484">
    <property type="entry name" value="PEPCK_ATP"/>
    <property type="match status" value="1"/>
</dbReference>
<dbReference type="Gene3D" id="3.90.228.20">
    <property type="match status" value="1"/>
</dbReference>
<dbReference type="UniPathway" id="UPA00138"/>
<accession>A0A502FVM9</accession>
<comment type="subcellular location">
    <subcellularLocation>
        <location evidence="10">Cytoplasm</location>
    </subcellularLocation>
</comment>
<keyword evidence="7 10" id="KW-0067">ATP-binding</keyword>
<evidence type="ECO:0000256" key="7">
    <source>
        <dbReference type="ARBA" id="ARBA00022840"/>
    </source>
</evidence>
<feature type="binding site" evidence="10">
    <location>
        <position position="261"/>
    </location>
    <ligand>
        <name>Mn(2+)</name>
        <dbReference type="ChEBI" id="CHEBI:29035"/>
    </ligand>
</feature>
<keyword evidence="10" id="KW-0479">Metal-binding</keyword>
<evidence type="ECO:0000256" key="2">
    <source>
        <dbReference type="ARBA" id="ARBA00006052"/>
    </source>
</evidence>
<feature type="binding site" evidence="10">
    <location>
        <position position="326"/>
    </location>
    <ligand>
        <name>ATP</name>
        <dbReference type="ChEBI" id="CHEBI:30616"/>
    </ligand>
</feature>
<dbReference type="SUPFAM" id="SSF68923">
    <property type="entry name" value="PEP carboxykinase N-terminal domain"/>
    <property type="match status" value="1"/>
</dbReference>
<gene>
    <name evidence="10 11" type="primary">pckA</name>
    <name evidence="11" type="ORF">EAH89_16070</name>
</gene>
<keyword evidence="6 10" id="KW-0210">Decarboxylase</keyword>
<feature type="binding site" evidence="10">
    <location>
        <position position="326"/>
    </location>
    <ligand>
        <name>substrate</name>
    </ligand>
</feature>
<dbReference type="Gene3D" id="3.40.449.10">
    <property type="entry name" value="Phosphoenolpyruvate Carboxykinase, domain 1"/>
    <property type="match status" value="1"/>
</dbReference>
<feature type="binding site" evidence="10">
    <location>
        <position position="224"/>
    </location>
    <ligand>
        <name>Mn(2+)</name>
        <dbReference type="ChEBI" id="CHEBI:29035"/>
    </ligand>
</feature>
<dbReference type="InterPro" id="IPR008210">
    <property type="entry name" value="PEP_carboxykinase_N"/>
</dbReference>
<dbReference type="PANTHER" id="PTHR30031:SF0">
    <property type="entry name" value="PHOSPHOENOLPYRUVATE CARBOXYKINASE (ATP)"/>
    <property type="match status" value="1"/>
</dbReference>
<dbReference type="HAMAP" id="MF_00453">
    <property type="entry name" value="PEPCK_ATP"/>
    <property type="match status" value="1"/>
</dbReference>
<feature type="binding site" evidence="10">
    <location>
        <position position="62"/>
    </location>
    <ligand>
        <name>substrate</name>
    </ligand>
</feature>
<keyword evidence="12" id="KW-1185">Reference proteome</keyword>
<dbReference type="InterPro" id="IPR013035">
    <property type="entry name" value="PEP_carboxykinase_C"/>
</dbReference>
<keyword evidence="10" id="KW-0464">Manganese</keyword>
<feature type="binding site" evidence="10">
    <location>
        <position position="452"/>
    </location>
    <ligand>
        <name>ATP</name>
        <dbReference type="ChEBI" id="CHEBI:30616"/>
    </ligand>
</feature>
<dbReference type="GO" id="GO:0005524">
    <property type="term" value="F:ATP binding"/>
    <property type="evidence" value="ECO:0007669"/>
    <property type="project" value="UniProtKB-UniRule"/>
</dbReference>
<dbReference type="EC" id="4.1.1.49" evidence="3 10"/>